<evidence type="ECO:0000259" key="1">
    <source>
        <dbReference type="Pfam" id="PF06983"/>
    </source>
</evidence>
<sequence>MQNPITTCIWCDNNGKDVADFYCNVFPNTGIDNQNDVVTSFHIGDANLMTLNGGPNFKPNPSFSFFYHFRVGARVEKHLGQTCS</sequence>
<accession>A0A2W5EAD0</accession>
<evidence type="ECO:0000313" key="3">
    <source>
        <dbReference type="Proteomes" id="UP000249645"/>
    </source>
</evidence>
<dbReference type="InterPro" id="IPR029068">
    <property type="entry name" value="Glyas_Bleomycin-R_OHBP_Dase"/>
</dbReference>
<dbReference type="Proteomes" id="UP000249645">
    <property type="component" value="Unassembled WGS sequence"/>
</dbReference>
<dbReference type="SUPFAM" id="SSF54593">
    <property type="entry name" value="Glyoxalase/Bleomycin resistance protein/Dihydroxybiphenyl dioxygenase"/>
    <property type="match status" value="1"/>
</dbReference>
<dbReference type="Pfam" id="PF06983">
    <property type="entry name" value="3-dmu-9_3-mt"/>
    <property type="match status" value="1"/>
</dbReference>
<proteinExistence type="predicted"/>
<name>A0A2W5EAD0_9SPHI</name>
<evidence type="ECO:0000313" key="2">
    <source>
        <dbReference type="EMBL" id="PZP41315.1"/>
    </source>
</evidence>
<reference evidence="2 3" key="1">
    <citation type="submission" date="2017-11" db="EMBL/GenBank/DDBJ databases">
        <title>Infants hospitalized years apart are colonized by the same room-sourced microbial strains.</title>
        <authorList>
            <person name="Brooks B."/>
            <person name="Olm M.R."/>
            <person name="Firek B.A."/>
            <person name="Baker R."/>
            <person name="Thomas B.C."/>
            <person name="Morowitz M.J."/>
            <person name="Banfield J.F."/>
        </authorList>
    </citation>
    <scope>NUCLEOTIDE SEQUENCE [LARGE SCALE GENOMIC DNA]</scope>
    <source>
        <strain evidence="2">S2_009_000_R2_76</strain>
    </source>
</reference>
<dbReference type="InterPro" id="IPR028973">
    <property type="entry name" value="PhnB-like"/>
</dbReference>
<dbReference type="EMBL" id="QFOI01000528">
    <property type="protein sequence ID" value="PZP41315.1"/>
    <property type="molecule type" value="Genomic_DNA"/>
</dbReference>
<organism evidence="2 3">
    <name type="scientific">Pseudopedobacter saltans</name>
    <dbReference type="NCBI Taxonomy" id="151895"/>
    <lineage>
        <taxon>Bacteria</taxon>
        <taxon>Pseudomonadati</taxon>
        <taxon>Bacteroidota</taxon>
        <taxon>Sphingobacteriia</taxon>
        <taxon>Sphingobacteriales</taxon>
        <taxon>Sphingobacteriaceae</taxon>
        <taxon>Pseudopedobacter</taxon>
    </lineage>
</organism>
<dbReference type="Gene3D" id="3.10.180.10">
    <property type="entry name" value="2,3-Dihydroxybiphenyl 1,2-Dioxygenase, domain 1"/>
    <property type="match status" value="1"/>
</dbReference>
<protein>
    <recommendedName>
        <fullName evidence="1">PhnB-like domain-containing protein</fullName>
    </recommendedName>
</protein>
<comment type="caution">
    <text evidence="2">The sequence shown here is derived from an EMBL/GenBank/DDBJ whole genome shotgun (WGS) entry which is preliminary data.</text>
</comment>
<gene>
    <name evidence="2" type="ORF">DI598_18355</name>
</gene>
<feature type="domain" description="PhnB-like" evidence="1">
    <location>
        <begin position="5"/>
        <end position="76"/>
    </location>
</feature>
<dbReference type="AlphaFoldDB" id="A0A2W5EAD0"/>